<evidence type="ECO:0000256" key="17">
    <source>
        <dbReference type="ARBA" id="ARBA00023264"/>
    </source>
</evidence>
<evidence type="ECO:0000256" key="7">
    <source>
        <dbReference type="ARBA" id="ARBA00019373"/>
    </source>
</evidence>
<comment type="subcellular location">
    <subcellularLocation>
        <location evidence="2">Cell membrane</location>
        <topology evidence="2">Multi-pass membrane protein</topology>
    </subcellularLocation>
</comment>
<feature type="transmembrane region" description="Helical" evidence="19">
    <location>
        <begin position="133"/>
        <end position="153"/>
    </location>
</feature>
<comment type="caution">
    <text evidence="20">The sequence shown here is derived from an EMBL/GenBank/DDBJ whole genome shotgun (WGS) entry which is preliminary data.</text>
</comment>
<dbReference type="PROSITE" id="PS01315">
    <property type="entry name" value="CDS"/>
    <property type="match status" value="1"/>
</dbReference>
<dbReference type="Proteomes" id="UP000649151">
    <property type="component" value="Unassembled WGS sequence"/>
</dbReference>
<evidence type="ECO:0000313" key="21">
    <source>
        <dbReference type="Proteomes" id="UP000649151"/>
    </source>
</evidence>
<evidence type="ECO:0000256" key="12">
    <source>
        <dbReference type="ARBA" id="ARBA00022695"/>
    </source>
</evidence>
<reference evidence="20 21" key="1">
    <citation type="submission" date="2020-08" db="EMBL/GenBank/DDBJ databases">
        <title>Genome public.</title>
        <authorList>
            <person name="Liu C."/>
            <person name="Sun Q."/>
        </authorList>
    </citation>
    <scope>NUCLEOTIDE SEQUENCE [LARGE SCALE GENOMIC DNA]</scope>
    <source>
        <strain evidence="20 21">NSJ-27</strain>
    </source>
</reference>
<evidence type="ECO:0000256" key="6">
    <source>
        <dbReference type="ARBA" id="ARBA00012487"/>
    </source>
</evidence>
<dbReference type="InterPro" id="IPR000374">
    <property type="entry name" value="PC_trans"/>
</dbReference>
<evidence type="ECO:0000256" key="2">
    <source>
        <dbReference type="ARBA" id="ARBA00004651"/>
    </source>
</evidence>
<dbReference type="EMBL" id="JACOQK010000001">
    <property type="protein sequence ID" value="MBC5787328.1"/>
    <property type="molecule type" value="Genomic_DNA"/>
</dbReference>
<keyword evidence="14" id="KW-0443">Lipid metabolism</keyword>
<comment type="similarity">
    <text evidence="5 18">Belongs to the CDS family.</text>
</comment>
<evidence type="ECO:0000256" key="14">
    <source>
        <dbReference type="ARBA" id="ARBA00023098"/>
    </source>
</evidence>
<sequence length="273" mass="29835">MKQRILSAVVGLSVLVVILCFYQTVVLNIGIALIAVIGTYEILKTTGNLSQKLFSAVCMVFAAAAPFMKMDGFPDVRTIAILIFLLIIFTILLKTHNQLHVSGLAICVLGTFGISFTLSNLVYIRDDFSPNSLYYIMLIFVLAWICDGGAYFVGRAFGKHKMAPQISPNKTVEGAIGGIVTNLVLAVVFTLIYTAVCHLEFPAKNYIPLLILAFICSFVGILGDLTASIVKRQYKIKDFGNLIPGHGGVVDRFDSIFFVAPVIYVFAGFFPIL</sequence>
<keyword evidence="9" id="KW-0444">Lipid biosynthesis</keyword>
<keyword evidence="21" id="KW-1185">Reference proteome</keyword>
<evidence type="ECO:0000256" key="18">
    <source>
        <dbReference type="RuleBase" id="RU003938"/>
    </source>
</evidence>
<keyword evidence="16" id="KW-0594">Phospholipid biosynthesis</keyword>
<keyword evidence="17" id="KW-1208">Phospholipid metabolism</keyword>
<feature type="transmembrane region" description="Helical" evidence="19">
    <location>
        <begin position="76"/>
        <end position="93"/>
    </location>
</feature>
<evidence type="ECO:0000256" key="9">
    <source>
        <dbReference type="ARBA" id="ARBA00022516"/>
    </source>
</evidence>
<evidence type="ECO:0000256" key="5">
    <source>
        <dbReference type="ARBA" id="ARBA00010185"/>
    </source>
</evidence>
<feature type="transmembrane region" description="Helical" evidence="19">
    <location>
        <begin position="12"/>
        <end position="40"/>
    </location>
</feature>
<comment type="pathway">
    <text evidence="3 18">Phospholipid metabolism; CDP-diacylglycerol biosynthesis; CDP-diacylglycerol from sn-glycerol 3-phosphate: step 3/3.</text>
</comment>
<feature type="transmembrane region" description="Helical" evidence="19">
    <location>
        <begin position="100"/>
        <end position="121"/>
    </location>
</feature>
<organism evidence="20 21">
    <name type="scientific">Clostridium facile</name>
    <dbReference type="NCBI Taxonomy" id="2763035"/>
    <lineage>
        <taxon>Bacteria</taxon>
        <taxon>Bacillati</taxon>
        <taxon>Bacillota</taxon>
        <taxon>Clostridia</taxon>
        <taxon>Eubacteriales</taxon>
        <taxon>Clostridiaceae</taxon>
        <taxon>Clostridium</taxon>
    </lineage>
</organism>
<evidence type="ECO:0000256" key="13">
    <source>
        <dbReference type="ARBA" id="ARBA00022989"/>
    </source>
</evidence>
<proteinExistence type="inferred from homology"/>
<keyword evidence="10 18" id="KW-0808">Transferase</keyword>
<evidence type="ECO:0000256" key="8">
    <source>
        <dbReference type="ARBA" id="ARBA00022475"/>
    </source>
</evidence>
<evidence type="ECO:0000256" key="11">
    <source>
        <dbReference type="ARBA" id="ARBA00022692"/>
    </source>
</evidence>
<dbReference type="PANTHER" id="PTHR46382:SF1">
    <property type="entry name" value="PHOSPHATIDATE CYTIDYLYLTRANSFERASE"/>
    <property type="match status" value="1"/>
</dbReference>
<dbReference type="Pfam" id="PF01148">
    <property type="entry name" value="CTP_transf_1"/>
    <property type="match status" value="1"/>
</dbReference>
<evidence type="ECO:0000256" key="3">
    <source>
        <dbReference type="ARBA" id="ARBA00005119"/>
    </source>
</evidence>
<dbReference type="RefSeq" id="WP_186996334.1">
    <property type="nucleotide sequence ID" value="NZ_JACOQK010000001.1"/>
</dbReference>
<keyword evidence="15 19" id="KW-0472">Membrane</keyword>
<evidence type="ECO:0000256" key="15">
    <source>
        <dbReference type="ARBA" id="ARBA00023136"/>
    </source>
</evidence>
<name>A0ABR7IQC9_9CLOT</name>
<keyword evidence="12 18" id="KW-0548">Nucleotidyltransferase</keyword>
<comment type="pathway">
    <text evidence="4">Lipid metabolism.</text>
</comment>
<dbReference type="PANTHER" id="PTHR46382">
    <property type="entry name" value="PHOSPHATIDATE CYTIDYLYLTRANSFERASE"/>
    <property type="match status" value="1"/>
</dbReference>
<evidence type="ECO:0000313" key="20">
    <source>
        <dbReference type="EMBL" id="MBC5787328.1"/>
    </source>
</evidence>
<evidence type="ECO:0000256" key="16">
    <source>
        <dbReference type="ARBA" id="ARBA00023209"/>
    </source>
</evidence>
<evidence type="ECO:0000256" key="1">
    <source>
        <dbReference type="ARBA" id="ARBA00001698"/>
    </source>
</evidence>
<feature type="transmembrane region" description="Helical" evidence="19">
    <location>
        <begin position="255"/>
        <end position="272"/>
    </location>
</feature>
<feature type="transmembrane region" description="Helical" evidence="19">
    <location>
        <begin position="174"/>
        <end position="194"/>
    </location>
</feature>
<feature type="transmembrane region" description="Helical" evidence="19">
    <location>
        <begin position="206"/>
        <end position="227"/>
    </location>
</feature>
<comment type="catalytic activity">
    <reaction evidence="1 18">
        <text>a 1,2-diacyl-sn-glycero-3-phosphate + CTP + H(+) = a CDP-1,2-diacyl-sn-glycerol + diphosphate</text>
        <dbReference type="Rhea" id="RHEA:16229"/>
        <dbReference type="ChEBI" id="CHEBI:15378"/>
        <dbReference type="ChEBI" id="CHEBI:33019"/>
        <dbReference type="ChEBI" id="CHEBI:37563"/>
        <dbReference type="ChEBI" id="CHEBI:58332"/>
        <dbReference type="ChEBI" id="CHEBI:58608"/>
        <dbReference type="EC" id="2.7.7.41"/>
    </reaction>
</comment>
<dbReference type="EC" id="2.7.7.41" evidence="6 18"/>
<evidence type="ECO:0000256" key="19">
    <source>
        <dbReference type="SAM" id="Phobius"/>
    </source>
</evidence>
<keyword evidence="11 18" id="KW-0812">Transmembrane</keyword>
<keyword evidence="8" id="KW-1003">Cell membrane</keyword>
<accession>A0ABR7IQC9</accession>
<evidence type="ECO:0000256" key="10">
    <source>
        <dbReference type="ARBA" id="ARBA00022679"/>
    </source>
</evidence>
<gene>
    <name evidence="20" type="ORF">H8Z77_04710</name>
</gene>
<keyword evidence="13 19" id="KW-1133">Transmembrane helix</keyword>
<protein>
    <recommendedName>
        <fullName evidence="7 18">Phosphatidate cytidylyltransferase</fullName>
        <ecNumber evidence="6 18">2.7.7.41</ecNumber>
    </recommendedName>
</protein>
<evidence type="ECO:0000256" key="4">
    <source>
        <dbReference type="ARBA" id="ARBA00005189"/>
    </source>
</evidence>